<dbReference type="FunFam" id="1.10.287.950:FF:000001">
    <property type="entry name" value="Methyl-accepting chemotaxis sensory transducer"/>
    <property type="match status" value="1"/>
</dbReference>
<dbReference type="InterPro" id="IPR003660">
    <property type="entry name" value="HAMP_dom"/>
</dbReference>
<dbReference type="PANTHER" id="PTHR43531:SF14">
    <property type="entry name" value="METHYL-ACCEPTING CHEMOTAXIS PROTEIN I-RELATED"/>
    <property type="match status" value="1"/>
</dbReference>
<dbReference type="InterPro" id="IPR004089">
    <property type="entry name" value="MCPsignal_dom"/>
</dbReference>
<dbReference type="InterPro" id="IPR051310">
    <property type="entry name" value="MCP_chemotaxis"/>
</dbReference>
<evidence type="ECO:0000256" key="10">
    <source>
        <dbReference type="SAM" id="Phobius"/>
    </source>
</evidence>
<keyword evidence="14" id="KW-1185">Reference proteome</keyword>
<dbReference type="SUPFAM" id="SSF58104">
    <property type="entry name" value="Methyl-accepting chemotaxis protein (MCP) signaling domain"/>
    <property type="match status" value="1"/>
</dbReference>
<dbReference type="EMBL" id="CBTK010000040">
    <property type="protein sequence ID" value="CDH43801.1"/>
    <property type="molecule type" value="Genomic_DNA"/>
</dbReference>
<evidence type="ECO:0000313" key="14">
    <source>
        <dbReference type="Proteomes" id="UP000019184"/>
    </source>
</evidence>
<sequence length="535" mass="57477">MKALSLQAKMVLLSMLPALILAVGLTSLAILQVRHQGQQQIDDIRQSMRAAKEAELKNYVDMAISAIRPIYESATADDAKAQEQAKNILRQLSYGKDGYIFTYRYDGVNLVLSPKPQLEGKDLSGLKDTNGVFYVRDLISNAKKGGGYVAYLFDKPSKGKVVSKLGYAAGLDKWQWMIGTGFYIDDIDDAIQQVERDVAEDLRNTIGFSLAVVLVALVVVLLISLAVARALSRRIQTAVTVSQRIAHGDLTAELHTGSGDETGQLLTAMQIMTTELQRITQAIQETTETVNTAAHEIAQGSSDLSQRTEEQASALEETAASMEELTATIKHSADNATQANQLVGIARARAEQGGEVVSRTMAAMQAINHSSRKIADIIGVIDEIAFQTNLLALNAAVEAARAGEQGRGFAVVAGEVRKLAQRSADAAKEIKALITDSVAKVEDGGKLADASGQTLRDILVDVKKVSDLVAEMTTAAQEQASGIDQVNQAILQMDQATQQNAALVEQTAAASSAMGDQAQELQRLMGFFSFKSVHK</sequence>
<dbReference type="Gene3D" id="3.30.450.20">
    <property type="entry name" value="PAS domain"/>
    <property type="match status" value="1"/>
</dbReference>
<keyword evidence="6 10" id="KW-0472">Membrane</keyword>
<dbReference type="CDD" id="cd11386">
    <property type="entry name" value="MCP_signal"/>
    <property type="match status" value="1"/>
</dbReference>
<evidence type="ECO:0000256" key="1">
    <source>
        <dbReference type="ARBA" id="ARBA00004651"/>
    </source>
</evidence>
<dbReference type="GO" id="GO:0004888">
    <property type="term" value="F:transmembrane signaling receptor activity"/>
    <property type="evidence" value="ECO:0007669"/>
    <property type="project" value="InterPro"/>
</dbReference>
<dbReference type="SMART" id="SM00304">
    <property type="entry name" value="HAMP"/>
    <property type="match status" value="1"/>
</dbReference>
<dbReference type="InterPro" id="IPR004090">
    <property type="entry name" value="Chemotax_Me-accpt_rcpt"/>
</dbReference>
<dbReference type="Gene3D" id="1.10.287.950">
    <property type="entry name" value="Methyl-accepting chemotaxis protein"/>
    <property type="match status" value="1"/>
</dbReference>
<protein>
    <submittedName>
        <fullName evidence="13">Methyl-accepting chemotaxis transmembrane protein</fullName>
    </submittedName>
</protein>
<feature type="domain" description="Methyl-accepting transducer" evidence="11">
    <location>
        <begin position="286"/>
        <end position="515"/>
    </location>
</feature>
<feature type="transmembrane region" description="Helical" evidence="10">
    <location>
        <begin position="206"/>
        <end position="228"/>
    </location>
</feature>
<evidence type="ECO:0000313" key="13">
    <source>
        <dbReference type="EMBL" id="CDH43801.1"/>
    </source>
</evidence>
<evidence type="ECO:0000256" key="4">
    <source>
        <dbReference type="ARBA" id="ARBA00022692"/>
    </source>
</evidence>
<dbReference type="Proteomes" id="UP000019184">
    <property type="component" value="Unassembled WGS sequence"/>
</dbReference>
<dbReference type="Pfam" id="PF00672">
    <property type="entry name" value="HAMP"/>
    <property type="match status" value="1"/>
</dbReference>
<dbReference type="CDD" id="cd06225">
    <property type="entry name" value="HAMP"/>
    <property type="match status" value="1"/>
</dbReference>
<evidence type="ECO:0000259" key="11">
    <source>
        <dbReference type="PROSITE" id="PS50111"/>
    </source>
</evidence>
<comment type="similarity">
    <text evidence="8">Belongs to the methyl-accepting chemotaxis (MCP) protein family.</text>
</comment>
<proteinExistence type="inferred from homology"/>
<dbReference type="SMART" id="SM00283">
    <property type="entry name" value="MA"/>
    <property type="match status" value="1"/>
</dbReference>
<evidence type="ECO:0000256" key="3">
    <source>
        <dbReference type="ARBA" id="ARBA00022481"/>
    </source>
</evidence>
<name>A0A7U7G8C9_9GAMM</name>
<dbReference type="Pfam" id="PF00015">
    <property type="entry name" value="MCPsignal"/>
    <property type="match status" value="1"/>
</dbReference>
<keyword evidence="5 10" id="KW-1133">Transmembrane helix</keyword>
<keyword evidence="3" id="KW-0488">Methylation</keyword>
<reference evidence="13 14" key="1">
    <citation type="journal article" date="2014" name="ISME J.">
        <title>Candidatus Competibacter-lineage genomes retrieved from metagenomes reveal functional metabolic diversity.</title>
        <authorList>
            <person name="McIlroy S.J."/>
            <person name="Albertsen M."/>
            <person name="Andresen E.K."/>
            <person name="Saunders A.M."/>
            <person name="Kristiansen R."/>
            <person name="Stokholm-Bjerregaard M."/>
            <person name="Nielsen K.L."/>
            <person name="Nielsen P.H."/>
        </authorList>
    </citation>
    <scope>NUCLEOTIDE SEQUENCE [LARGE SCALE GENOMIC DNA]</scope>
    <source>
        <strain evidence="13 14">Run_B_J11</strain>
    </source>
</reference>
<dbReference type="GO" id="GO:0006935">
    <property type="term" value="P:chemotaxis"/>
    <property type="evidence" value="ECO:0007669"/>
    <property type="project" value="InterPro"/>
</dbReference>
<dbReference type="PROSITE" id="PS50885">
    <property type="entry name" value="HAMP"/>
    <property type="match status" value="1"/>
</dbReference>
<feature type="domain" description="HAMP" evidence="12">
    <location>
        <begin position="229"/>
        <end position="281"/>
    </location>
</feature>
<keyword evidence="2" id="KW-1003">Cell membrane</keyword>
<keyword evidence="4 10" id="KW-0812">Transmembrane</keyword>
<accession>A0A7U7G8C9</accession>
<dbReference type="GO" id="GO:0007165">
    <property type="term" value="P:signal transduction"/>
    <property type="evidence" value="ECO:0007669"/>
    <property type="project" value="UniProtKB-KW"/>
</dbReference>
<evidence type="ECO:0000256" key="9">
    <source>
        <dbReference type="PROSITE-ProRule" id="PRU00284"/>
    </source>
</evidence>
<comment type="subcellular location">
    <subcellularLocation>
        <location evidence="1">Cell membrane</location>
        <topology evidence="1">Multi-pass membrane protein</topology>
    </subcellularLocation>
</comment>
<dbReference type="Pfam" id="PF17200">
    <property type="entry name" value="sCache_2"/>
    <property type="match status" value="1"/>
</dbReference>
<evidence type="ECO:0000256" key="6">
    <source>
        <dbReference type="ARBA" id="ARBA00023136"/>
    </source>
</evidence>
<dbReference type="PANTHER" id="PTHR43531">
    <property type="entry name" value="PROTEIN ICFG"/>
    <property type="match status" value="1"/>
</dbReference>
<dbReference type="RefSeq" id="WP_034430861.1">
    <property type="nucleotide sequence ID" value="NZ_CBTK010000040.1"/>
</dbReference>
<dbReference type="InterPro" id="IPR033480">
    <property type="entry name" value="sCache_2"/>
</dbReference>
<dbReference type="SMART" id="SM01049">
    <property type="entry name" value="Cache_2"/>
    <property type="match status" value="1"/>
</dbReference>
<evidence type="ECO:0000259" key="12">
    <source>
        <dbReference type="PROSITE" id="PS50885"/>
    </source>
</evidence>
<dbReference type="AlphaFoldDB" id="A0A7U7G8C9"/>
<evidence type="ECO:0000256" key="2">
    <source>
        <dbReference type="ARBA" id="ARBA00022475"/>
    </source>
</evidence>
<evidence type="ECO:0000256" key="7">
    <source>
        <dbReference type="ARBA" id="ARBA00023224"/>
    </source>
</evidence>
<evidence type="ECO:0000256" key="8">
    <source>
        <dbReference type="ARBA" id="ARBA00029447"/>
    </source>
</evidence>
<organism evidence="13 14">
    <name type="scientific">Candidatus Contendobacter odensis Run_B_J11</name>
    <dbReference type="NCBI Taxonomy" id="1400861"/>
    <lineage>
        <taxon>Bacteria</taxon>
        <taxon>Pseudomonadati</taxon>
        <taxon>Pseudomonadota</taxon>
        <taxon>Gammaproteobacteria</taxon>
        <taxon>Candidatus Competibacteraceae</taxon>
        <taxon>Candidatus Contendibacter</taxon>
    </lineage>
</organism>
<gene>
    <name evidence="13" type="ORF">BN874_1340003</name>
</gene>
<dbReference type="PROSITE" id="PS50111">
    <property type="entry name" value="CHEMOTAXIS_TRANSDUC_2"/>
    <property type="match status" value="1"/>
</dbReference>
<dbReference type="PRINTS" id="PR00260">
    <property type="entry name" value="CHEMTRNSDUCR"/>
</dbReference>
<evidence type="ECO:0000256" key="5">
    <source>
        <dbReference type="ARBA" id="ARBA00022989"/>
    </source>
</evidence>
<dbReference type="GO" id="GO:0005886">
    <property type="term" value="C:plasma membrane"/>
    <property type="evidence" value="ECO:0007669"/>
    <property type="project" value="UniProtKB-SubCell"/>
</dbReference>
<keyword evidence="7 9" id="KW-0807">Transducer</keyword>
<comment type="caution">
    <text evidence="13">The sequence shown here is derived from an EMBL/GenBank/DDBJ whole genome shotgun (WGS) entry which is preliminary data.</text>
</comment>